<evidence type="ECO:0000313" key="8">
    <source>
        <dbReference type="EMBL" id="MFC0396154.1"/>
    </source>
</evidence>
<dbReference type="PROSITE" id="PS51257">
    <property type="entry name" value="PROKAR_LIPOPROTEIN"/>
    <property type="match status" value="1"/>
</dbReference>
<feature type="chain" id="PRO_5045769432" evidence="7">
    <location>
        <begin position="26"/>
        <end position="462"/>
    </location>
</feature>
<keyword evidence="4" id="KW-0564">Palmitate</keyword>
<dbReference type="RefSeq" id="WP_256555168.1">
    <property type="nucleotide sequence ID" value="NZ_JANHOF010000002.1"/>
</dbReference>
<dbReference type="Pfam" id="PF01547">
    <property type="entry name" value="SBP_bac_1"/>
    <property type="match status" value="1"/>
</dbReference>
<dbReference type="Gene3D" id="3.40.190.10">
    <property type="entry name" value="Periplasmic binding protein-like II"/>
    <property type="match status" value="1"/>
</dbReference>
<gene>
    <name evidence="8" type="ORF">ACFFJ8_32860</name>
</gene>
<feature type="signal peptide" evidence="7">
    <location>
        <begin position="1"/>
        <end position="25"/>
    </location>
</feature>
<dbReference type="PANTHER" id="PTHR43649:SF33">
    <property type="entry name" value="POLYGALACTURONAN_RHAMNOGALACTURONAN-BINDING PROTEIN YTCQ"/>
    <property type="match status" value="1"/>
</dbReference>
<evidence type="ECO:0000256" key="6">
    <source>
        <dbReference type="SAM" id="MobiDB-lite"/>
    </source>
</evidence>
<keyword evidence="3" id="KW-0472">Membrane</keyword>
<dbReference type="EMBL" id="JBHLVF010000047">
    <property type="protein sequence ID" value="MFC0396154.1"/>
    <property type="molecule type" value="Genomic_DNA"/>
</dbReference>
<reference evidence="8 9" key="1">
    <citation type="submission" date="2024-09" db="EMBL/GenBank/DDBJ databases">
        <authorList>
            <person name="Sun Q."/>
            <person name="Mori K."/>
        </authorList>
    </citation>
    <scope>NUCLEOTIDE SEQUENCE [LARGE SCALE GENOMIC DNA]</scope>
    <source>
        <strain evidence="8 9">CCM 4839</strain>
    </source>
</reference>
<accession>A0ABV6JJR4</accession>
<keyword evidence="2 7" id="KW-0732">Signal</keyword>
<comment type="caution">
    <text evidence="8">The sequence shown here is derived from an EMBL/GenBank/DDBJ whole genome shotgun (WGS) entry which is preliminary data.</text>
</comment>
<evidence type="ECO:0000256" key="1">
    <source>
        <dbReference type="ARBA" id="ARBA00022475"/>
    </source>
</evidence>
<dbReference type="Proteomes" id="UP001589818">
    <property type="component" value="Unassembled WGS sequence"/>
</dbReference>
<evidence type="ECO:0000256" key="2">
    <source>
        <dbReference type="ARBA" id="ARBA00022729"/>
    </source>
</evidence>
<dbReference type="InterPro" id="IPR050490">
    <property type="entry name" value="Bact_solute-bd_prot1"/>
</dbReference>
<feature type="region of interest" description="Disordered" evidence="6">
    <location>
        <begin position="26"/>
        <end position="63"/>
    </location>
</feature>
<keyword evidence="9" id="KW-1185">Reference proteome</keyword>
<dbReference type="InterPro" id="IPR006059">
    <property type="entry name" value="SBP"/>
</dbReference>
<name>A0ABV6JJR4_9BACL</name>
<evidence type="ECO:0000256" key="4">
    <source>
        <dbReference type="ARBA" id="ARBA00023139"/>
    </source>
</evidence>
<sequence>MRKRAKGIRIGSLLLLLVMTMAACSGGGSESTNDGGNAADTPAKKEKGDQGEQGDKAMPEKSSVKGEVKVISVWGAGLSDKFNTMMEDFNKDYPNIKVTYMPQPISELATLVSAGEMPDVMIADGGRFPRDWIRDKLIEDLTPFIEMDPDVNSEMFYEPAYRRGGDPDGKVWQLPWLVDPNFPIIYNKDVLEQYGYTEIPEMNSLQEFGDFLKKFWIVENGEQVMTTVSPFEIYGNFNSLLTIAYLNGADSTNFYNPETNTGTFNDPKIVEALEWMVRFKRENIDDDRMNNLNAALPENTTRFAAQKSLLEPNVIVHVQDNMKLNPDLQLTTMPAESLWIGGHGISMTVKGAKENKDAAWALVKWLSASREGAEANLKVLGNISAFKDNPYFLEQTEQDPIMKAAYDVLQRAQKLPPFFPVQYETEFDQKFAEVVAGTLEPKAFLDHMTKYTQSLLDDQKAK</sequence>
<evidence type="ECO:0000313" key="9">
    <source>
        <dbReference type="Proteomes" id="UP001589818"/>
    </source>
</evidence>
<evidence type="ECO:0000256" key="5">
    <source>
        <dbReference type="ARBA" id="ARBA00023288"/>
    </source>
</evidence>
<evidence type="ECO:0000256" key="3">
    <source>
        <dbReference type="ARBA" id="ARBA00023136"/>
    </source>
</evidence>
<proteinExistence type="predicted"/>
<organism evidence="8 9">
    <name type="scientific">Paenibacillus mendelii</name>
    <dbReference type="NCBI Taxonomy" id="206163"/>
    <lineage>
        <taxon>Bacteria</taxon>
        <taxon>Bacillati</taxon>
        <taxon>Bacillota</taxon>
        <taxon>Bacilli</taxon>
        <taxon>Bacillales</taxon>
        <taxon>Paenibacillaceae</taxon>
        <taxon>Paenibacillus</taxon>
    </lineage>
</organism>
<dbReference type="PANTHER" id="PTHR43649">
    <property type="entry name" value="ARABINOSE-BINDING PROTEIN-RELATED"/>
    <property type="match status" value="1"/>
</dbReference>
<keyword evidence="5" id="KW-0449">Lipoprotein</keyword>
<feature type="compositionally biased region" description="Basic and acidic residues" evidence="6">
    <location>
        <begin position="42"/>
        <end position="63"/>
    </location>
</feature>
<keyword evidence="1" id="KW-1003">Cell membrane</keyword>
<evidence type="ECO:0000256" key="7">
    <source>
        <dbReference type="SAM" id="SignalP"/>
    </source>
</evidence>
<protein>
    <submittedName>
        <fullName evidence="8">Extracellular solute-binding protein</fullName>
    </submittedName>
</protein>
<dbReference type="SUPFAM" id="SSF53850">
    <property type="entry name" value="Periplasmic binding protein-like II"/>
    <property type="match status" value="1"/>
</dbReference>